<accession>A0AAV3Y7I9</accession>
<keyword evidence="3" id="KW-1185">Reference proteome</keyword>
<evidence type="ECO:0000256" key="1">
    <source>
        <dbReference type="SAM" id="MobiDB-lite"/>
    </source>
</evidence>
<keyword evidence="2" id="KW-0548">Nucleotidyltransferase</keyword>
<feature type="compositionally biased region" description="Basic and acidic residues" evidence="1">
    <location>
        <begin position="83"/>
        <end position="93"/>
    </location>
</feature>
<protein>
    <submittedName>
        <fullName evidence="2">Reverse transcriptase</fullName>
    </submittedName>
</protein>
<dbReference type="EMBL" id="BLXT01000600">
    <property type="protein sequence ID" value="GFN78764.1"/>
    <property type="molecule type" value="Genomic_DNA"/>
</dbReference>
<dbReference type="GO" id="GO:0003964">
    <property type="term" value="F:RNA-directed DNA polymerase activity"/>
    <property type="evidence" value="ECO:0007669"/>
    <property type="project" value="UniProtKB-KW"/>
</dbReference>
<feature type="region of interest" description="Disordered" evidence="1">
    <location>
        <begin position="47"/>
        <end position="99"/>
    </location>
</feature>
<comment type="caution">
    <text evidence="2">The sequence shown here is derived from an EMBL/GenBank/DDBJ whole genome shotgun (WGS) entry which is preliminary data.</text>
</comment>
<dbReference type="AlphaFoldDB" id="A0AAV3Y7I9"/>
<feature type="compositionally biased region" description="Acidic residues" evidence="1">
    <location>
        <begin position="49"/>
        <end position="68"/>
    </location>
</feature>
<dbReference type="Proteomes" id="UP000735302">
    <property type="component" value="Unassembled WGS sequence"/>
</dbReference>
<proteinExistence type="predicted"/>
<reference evidence="2 3" key="1">
    <citation type="journal article" date="2021" name="Elife">
        <title>Chloroplast acquisition without the gene transfer in kleptoplastic sea slugs, Plakobranchus ocellatus.</title>
        <authorList>
            <person name="Maeda T."/>
            <person name="Takahashi S."/>
            <person name="Yoshida T."/>
            <person name="Shimamura S."/>
            <person name="Takaki Y."/>
            <person name="Nagai Y."/>
            <person name="Toyoda A."/>
            <person name="Suzuki Y."/>
            <person name="Arimoto A."/>
            <person name="Ishii H."/>
            <person name="Satoh N."/>
            <person name="Nishiyama T."/>
            <person name="Hasebe M."/>
            <person name="Maruyama T."/>
            <person name="Minagawa J."/>
            <person name="Obokata J."/>
            <person name="Shigenobu S."/>
        </authorList>
    </citation>
    <scope>NUCLEOTIDE SEQUENCE [LARGE SCALE GENOMIC DNA]</scope>
</reference>
<sequence length="99" mass="11138">MGKEGDFTCPFCHGRQTSEHVLNSCKVALSQGPYTWRHNRVLQEIECKNDDDDVNDDDDDDDDGDNEEREGGGGEKKRRGRRRGESGGEKNYDDGESSI</sequence>
<keyword evidence="2" id="KW-0695">RNA-directed DNA polymerase</keyword>
<organism evidence="2 3">
    <name type="scientific">Plakobranchus ocellatus</name>
    <dbReference type="NCBI Taxonomy" id="259542"/>
    <lineage>
        <taxon>Eukaryota</taxon>
        <taxon>Metazoa</taxon>
        <taxon>Spiralia</taxon>
        <taxon>Lophotrochozoa</taxon>
        <taxon>Mollusca</taxon>
        <taxon>Gastropoda</taxon>
        <taxon>Heterobranchia</taxon>
        <taxon>Euthyneura</taxon>
        <taxon>Panpulmonata</taxon>
        <taxon>Sacoglossa</taxon>
        <taxon>Placobranchoidea</taxon>
        <taxon>Plakobranchidae</taxon>
        <taxon>Plakobranchus</taxon>
    </lineage>
</organism>
<evidence type="ECO:0000313" key="2">
    <source>
        <dbReference type="EMBL" id="GFN78764.1"/>
    </source>
</evidence>
<gene>
    <name evidence="2" type="ORF">PoB_000527000</name>
</gene>
<keyword evidence="2" id="KW-0808">Transferase</keyword>
<evidence type="ECO:0000313" key="3">
    <source>
        <dbReference type="Proteomes" id="UP000735302"/>
    </source>
</evidence>
<name>A0AAV3Y7I9_9GAST</name>